<gene>
    <name evidence="1" type="ORF">SAMN05444391_0090</name>
</gene>
<protein>
    <recommendedName>
        <fullName evidence="3">RNA polymerase sigma factor, sigma-70 family</fullName>
    </recommendedName>
</protein>
<proteinExistence type="predicted"/>
<dbReference type="STRING" id="381751.SAMN05444391_0090"/>
<dbReference type="Proteomes" id="UP000189810">
    <property type="component" value="Chromosome I"/>
</dbReference>
<dbReference type="EMBL" id="LT670846">
    <property type="protein sequence ID" value="SHK15619.1"/>
    <property type="molecule type" value="Genomic_DNA"/>
</dbReference>
<organism evidence="1 2">
    <name type="scientific">Thermocrinis minervae</name>
    <dbReference type="NCBI Taxonomy" id="381751"/>
    <lineage>
        <taxon>Bacteria</taxon>
        <taxon>Pseudomonadati</taxon>
        <taxon>Aquificota</taxon>
        <taxon>Aquificia</taxon>
        <taxon>Aquificales</taxon>
        <taxon>Aquificaceae</taxon>
        <taxon>Thermocrinis</taxon>
    </lineage>
</organism>
<dbReference type="InterPro" id="IPR013324">
    <property type="entry name" value="RNA_pol_sigma_r3/r4-like"/>
</dbReference>
<sequence length="216" mass="25491">MKDAKDLISKLLGDDPKEYKKAEVYLKNLIIRISRSSGMEETMRKFLGEDWVEDVASEIKYKILTKKAELLRKEELKISYIGIMIKNTLLDLYDKNLLSISLDEQRAEVVDVQSLTPYYKGIDSQVELDQTYNLIVSSLSDREKMVLCYYLRKYLYGDVEELKGISKDNVYKTWERTKKKINKILEYRLSESELKMIVERLLSEVCNYRSYKNSED</sequence>
<reference evidence="1 2" key="1">
    <citation type="submission" date="2016-11" db="EMBL/GenBank/DDBJ databases">
        <authorList>
            <person name="Jaros S."/>
            <person name="Januszkiewicz K."/>
            <person name="Wedrychowicz H."/>
        </authorList>
    </citation>
    <scope>NUCLEOTIDE SEQUENCE [LARGE SCALE GENOMIC DNA]</scope>
    <source>
        <strain evidence="1 2">DSM 19557</strain>
    </source>
</reference>
<accession>A0A1M6Q5S1</accession>
<name>A0A1M6Q5S1_9AQUI</name>
<evidence type="ECO:0000313" key="2">
    <source>
        <dbReference type="Proteomes" id="UP000189810"/>
    </source>
</evidence>
<dbReference type="RefSeq" id="WP_079653300.1">
    <property type="nucleotide sequence ID" value="NZ_LT670846.1"/>
</dbReference>
<evidence type="ECO:0000313" key="1">
    <source>
        <dbReference type="EMBL" id="SHK15619.1"/>
    </source>
</evidence>
<dbReference type="AlphaFoldDB" id="A0A1M6Q5S1"/>
<keyword evidence="2" id="KW-1185">Reference proteome</keyword>
<evidence type="ECO:0008006" key="3">
    <source>
        <dbReference type="Google" id="ProtNLM"/>
    </source>
</evidence>
<dbReference type="OrthoDB" id="14194at2"/>
<dbReference type="SUPFAM" id="SSF88659">
    <property type="entry name" value="Sigma3 and sigma4 domains of RNA polymerase sigma factors"/>
    <property type="match status" value="1"/>
</dbReference>